<dbReference type="PROSITE" id="PS51257">
    <property type="entry name" value="PROKAR_LIPOPROTEIN"/>
    <property type="match status" value="1"/>
</dbReference>
<feature type="chain" id="PRO_5039105109" evidence="2">
    <location>
        <begin position="22"/>
        <end position="440"/>
    </location>
</feature>
<gene>
    <name evidence="3" type="ORF">H9935_11880</name>
</gene>
<name>A0A9D2N5V1_9FIRM</name>
<feature type="compositionally biased region" description="Low complexity" evidence="1">
    <location>
        <begin position="27"/>
        <end position="43"/>
    </location>
</feature>
<dbReference type="PANTHER" id="PTHR43649">
    <property type="entry name" value="ARABINOSE-BINDING PROTEIN-RELATED"/>
    <property type="match status" value="1"/>
</dbReference>
<dbReference type="InterPro" id="IPR006059">
    <property type="entry name" value="SBP"/>
</dbReference>
<dbReference type="PANTHER" id="PTHR43649:SF12">
    <property type="entry name" value="DIACETYLCHITOBIOSE BINDING PROTEIN DASA"/>
    <property type="match status" value="1"/>
</dbReference>
<accession>A0A9D2N5V1</accession>
<reference evidence="3" key="2">
    <citation type="submission" date="2021-04" db="EMBL/GenBank/DDBJ databases">
        <authorList>
            <person name="Gilroy R."/>
        </authorList>
    </citation>
    <scope>NUCLEOTIDE SEQUENCE</scope>
    <source>
        <strain evidence="3">ChiSxjej6B18-287</strain>
    </source>
</reference>
<dbReference type="EMBL" id="DWWV01000157">
    <property type="protein sequence ID" value="HJC11485.1"/>
    <property type="molecule type" value="Genomic_DNA"/>
</dbReference>
<feature type="signal peptide" evidence="2">
    <location>
        <begin position="1"/>
        <end position="21"/>
    </location>
</feature>
<keyword evidence="2" id="KW-0732">Signal</keyword>
<evidence type="ECO:0000313" key="3">
    <source>
        <dbReference type="EMBL" id="HJC11485.1"/>
    </source>
</evidence>
<protein>
    <submittedName>
        <fullName evidence="3">ABC transporter substrate-binding protein</fullName>
    </submittedName>
</protein>
<evidence type="ECO:0000313" key="4">
    <source>
        <dbReference type="Proteomes" id="UP000823893"/>
    </source>
</evidence>
<dbReference type="AlphaFoldDB" id="A0A9D2N5V1"/>
<dbReference type="Proteomes" id="UP000823893">
    <property type="component" value="Unassembled WGS sequence"/>
</dbReference>
<feature type="region of interest" description="Disordered" evidence="1">
    <location>
        <begin position="24"/>
        <end position="45"/>
    </location>
</feature>
<dbReference type="InterPro" id="IPR050490">
    <property type="entry name" value="Bact_solute-bd_prot1"/>
</dbReference>
<sequence>MKKLLALLLTGTMVLSLGACGGGGSDSGSSDSGSSDSGSSSGGTTLRLVNGKIEVDEQLKKLASVYEEETGVKVEIESMGGGVDIQGTLKGYYQGGNMPDIFVNGSIPDFENWEGMLVDMSDQAWASDTDQAYVDEEYGTIGFPYTVEAIGLSYNKNILEQAGIDPASITGPDSLRQAFETLDSKKDELGLTAVVGYCAEVASLYWSTGNHLFANYLDSGLDRDDTTYIDMLNDGGQIDTDRMTDFAEMVQLFQEYSDPSLLVSGTYDQQILNFASGKYAFVTQGSWIGATMTSTDAEAYEAAGSFEVGMIPYTFEEGIDTILTNAPSWWSIYSESENVDAALDFIQWCSESTAQQILVEEAGFISPFKSCEYVASDPFAQTITDWQTAGKTSAWHWLYMTEGLAQNYTGQVFGDFAAGNLDVDGFVSTMQQVLQSAYAG</sequence>
<organism evidence="3 4">
    <name type="scientific">Candidatus Blautia merdigallinarum</name>
    <dbReference type="NCBI Taxonomy" id="2838495"/>
    <lineage>
        <taxon>Bacteria</taxon>
        <taxon>Bacillati</taxon>
        <taxon>Bacillota</taxon>
        <taxon>Clostridia</taxon>
        <taxon>Lachnospirales</taxon>
        <taxon>Lachnospiraceae</taxon>
        <taxon>Blautia</taxon>
    </lineage>
</organism>
<dbReference type="Gene3D" id="3.40.190.10">
    <property type="entry name" value="Periplasmic binding protein-like II"/>
    <property type="match status" value="2"/>
</dbReference>
<evidence type="ECO:0000256" key="1">
    <source>
        <dbReference type="SAM" id="MobiDB-lite"/>
    </source>
</evidence>
<reference evidence="3" key="1">
    <citation type="journal article" date="2021" name="PeerJ">
        <title>Extensive microbial diversity within the chicken gut microbiome revealed by metagenomics and culture.</title>
        <authorList>
            <person name="Gilroy R."/>
            <person name="Ravi A."/>
            <person name="Getino M."/>
            <person name="Pursley I."/>
            <person name="Horton D.L."/>
            <person name="Alikhan N.F."/>
            <person name="Baker D."/>
            <person name="Gharbi K."/>
            <person name="Hall N."/>
            <person name="Watson M."/>
            <person name="Adriaenssens E.M."/>
            <person name="Foster-Nyarko E."/>
            <person name="Jarju S."/>
            <person name="Secka A."/>
            <person name="Antonio M."/>
            <person name="Oren A."/>
            <person name="Chaudhuri R.R."/>
            <person name="La Ragione R."/>
            <person name="Hildebrand F."/>
            <person name="Pallen M.J."/>
        </authorList>
    </citation>
    <scope>NUCLEOTIDE SEQUENCE</scope>
    <source>
        <strain evidence="3">ChiSxjej6B18-287</strain>
    </source>
</reference>
<comment type="caution">
    <text evidence="3">The sequence shown here is derived from an EMBL/GenBank/DDBJ whole genome shotgun (WGS) entry which is preliminary data.</text>
</comment>
<proteinExistence type="predicted"/>
<dbReference type="SUPFAM" id="SSF53850">
    <property type="entry name" value="Periplasmic binding protein-like II"/>
    <property type="match status" value="1"/>
</dbReference>
<dbReference type="Pfam" id="PF13416">
    <property type="entry name" value="SBP_bac_8"/>
    <property type="match status" value="1"/>
</dbReference>
<evidence type="ECO:0000256" key="2">
    <source>
        <dbReference type="SAM" id="SignalP"/>
    </source>
</evidence>